<evidence type="ECO:0008006" key="4">
    <source>
        <dbReference type="Google" id="ProtNLM"/>
    </source>
</evidence>
<protein>
    <recommendedName>
        <fullName evidence="4">Transposase</fullName>
    </recommendedName>
</protein>
<dbReference type="EMBL" id="EF066650">
    <property type="protein sequence ID" value="ABN47084.1"/>
    <property type="molecule type" value="Genomic_DNA"/>
</dbReference>
<geneLocation type="plasmid" evidence="2 3">
    <name>pSmeSM11b</name>
</geneLocation>
<dbReference type="Proteomes" id="UP000009045">
    <property type="component" value="Plasmid pSmeSM11b"/>
</dbReference>
<feature type="region of interest" description="Disordered" evidence="1">
    <location>
        <begin position="1"/>
        <end position="25"/>
    </location>
</feature>
<organism evidence="2 3">
    <name type="scientific">Sinorhizobium meliloti (strain SM11)</name>
    <dbReference type="NCBI Taxonomy" id="707241"/>
    <lineage>
        <taxon>Bacteria</taxon>
        <taxon>Pseudomonadati</taxon>
        <taxon>Pseudomonadota</taxon>
        <taxon>Alphaproteobacteria</taxon>
        <taxon>Hyphomicrobiales</taxon>
        <taxon>Rhizobiaceae</taxon>
        <taxon>Sinorhizobium/Ensifer group</taxon>
        <taxon>Sinorhizobium</taxon>
    </lineage>
</organism>
<evidence type="ECO:0000313" key="3">
    <source>
        <dbReference type="Proteomes" id="UP000009045"/>
    </source>
</evidence>
<gene>
    <name evidence="2" type="primary">orf78</name>
</gene>
<sequence length="54" mass="5771">MKPGVIDSQSVKTTESGGIRGFDAGKKINGRKRHIMGSVPARGGMTVRRETGKE</sequence>
<evidence type="ECO:0000256" key="1">
    <source>
        <dbReference type="SAM" id="MobiDB-lite"/>
    </source>
</evidence>
<name>A4KVI3_SINMM</name>
<proteinExistence type="predicted"/>
<reference evidence="2 3" key="1">
    <citation type="journal article" date="2007" name="FEMS Microbiol. Lett.">
        <title>Sequence analysis of the 181-kb accessory plasmid pSmeSM11b, isolated from a dominant Sinorhizobium meliloti strain identified during a long-term field release experiment.</title>
        <authorList>
            <person name="Stiens M."/>
            <person name="Schneiker S."/>
            <person name="Puhler A."/>
            <person name="Schluter A."/>
        </authorList>
    </citation>
    <scope>NUCLEOTIDE SEQUENCE [LARGE SCALE GENOMIC DNA]</scope>
    <source>
        <strain evidence="2 3">SM11</strain>
        <plasmid evidence="3">pSmeSM11b</plasmid>
    </source>
</reference>
<evidence type="ECO:0000313" key="2">
    <source>
        <dbReference type="EMBL" id="ABN47084.1"/>
    </source>
</evidence>
<feature type="compositionally biased region" description="Polar residues" evidence="1">
    <location>
        <begin position="7"/>
        <end position="16"/>
    </location>
</feature>
<dbReference type="AlphaFoldDB" id="A4KVI3"/>
<reference evidence="3" key="2">
    <citation type="journal article" date="2011" name="J. Biotechnol.">
        <title>The complete genome sequence of the dominant Sinorhizobium meliloti field isolate SM11 extends the S. meliloti pan-genome.</title>
        <authorList>
            <person name="Schneiker-Bekel S."/>
            <person name="Wibberg D."/>
            <person name="Bekel T."/>
            <person name="Blom J."/>
            <person name="Linke B."/>
            <person name="Neuweger H."/>
            <person name="Stiens M."/>
            <person name="Vorholter F.J."/>
            <person name="Weidner S."/>
            <person name="Goesmann A."/>
            <person name="Puhler A."/>
            <person name="Schluter A."/>
        </authorList>
    </citation>
    <scope>NUCLEOTIDE SEQUENCE [LARGE SCALE GENOMIC DNA]</scope>
    <source>
        <strain evidence="3">SM11</strain>
        <plasmid evidence="3">pSmeSM11b</plasmid>
    </source>
</reference>
<accession>A4KVI3</accession>
<keyword evidence="2" id="KW-0614">Plasmid</keyword>